<dbReference type="InterPro" id="IPR001503">
    <property type="entry name" value="Glyco_trans_10"/>
</dbReference>
<evidence type="ECO:0000313" key="6">
    <source>
        <dbReference type="Proteomes" id="UP000537204"/>
    </source>
</evidence>
<dbReference type="Gene3D" id="3.40.50.11660">
    <property type="entry name" value="Glycosyl transferase family 10, C-terminal domain"/>
    <property type="match status" value="1"/>
</dbReference>
<reference evidence="5 6" key="1">
    <citation type="submission" date="2020-08" db="EMBL/GenBank/DDBJ databases">
        <title>Genomic Encyclopedia of Type Strains, Phase IV (KMG-V): Genome sequencing to study the core and pangenomes of soil and plant-associated prokaryotes.</title>
        <authorList>
            <person name="Whitman W."/>
        </authorList>
    </citation>
    <scope>NUCLEOTIDE SEQUENCE [LARGE SCALE GENOMIC DNA]</scope>
    <source>
        <strain evidence="5 6">S3M1</strain>
    </source>
</reference>
<comment type="similarity">
    <text evidence="1">Belongs to the glycosyltransferase 10 family.</text>
</comment>
<dbReference type="PANTHER" id="PTHR11929">
    <property type="entry name" value="ALPHA- 1,3 -FUCOSYLTRANSFERASE"/>
    <property type="match status" value="1"/>
</dbReference>
<evidence type="ECO:0000256" key="2">
    <source>
        <dbReference type="ARBA" id="ARBA00022676"/>
    </source>
</evidence>
<feature type="domain" description="Fucosyltransferase C-terminal" evidence="4">
    <location>
        <begin position="128"/>
        <end position="227"/>
    </location>
</feature>
<keyword evidence="2" id="KW-0328">Glycosyltransferase</keyword>
<name>A0A7W9E0Y5_9SPHI</name>
<comment type="caution">
    <text evidence="5">The sequence shown here is derived from an EMBL/GenBank/DDBJ whole genome shotgun (WGS) entry which is preliminary data.</text>
</comment>
<dbReference type="Pfam" id="PF00852">
    <property type="entry name" value="Glyco_transf_10"/>
    <property type="match status" value="1"/>
</dbReference>
<evidence type="ECO:0000256" key="3">
    <source>
        <dbReference type="ARBA" id="ARBA00022679"/>
    </source>
</evidence>
<dbReference type="EMBL" id="JACHCE010000006">
    <property type="protein sequence ID" value="MBB5637809.1"/>
    <property type="molecule type" value="Genomic_DNA"/>
</dbReference>
<dbReference type="AlphaFoldDB" id="A0A7W9E0Y5"/>
<organism evidence="5 6">
    <name type="scientific">Pedobacter cryoconitis</name>
    <dbReference type="NCBI Taxonomy" id="188932"/>
    <lineage>
        <taxon>Bacteria</taxon>
        <taxon>Pseudomonadati</taxon>
        <taxon>Bacteroidota</taxon>
        <taxon>Sphingobacteriia</taxon>
        <taxon>Sphingobacteriales</taxon>
        <taxon>Sphingobacteriaceae</taxon>
        <taxon>Pedobacter</taxon>
    </lineage>
</organism>
<protein>
    <recommendedName>
        <fullName evidence="4">Fucosyltransferase C-terminal domain-containing protein</fullName>
    </recommendedName>
</protein>
<proteinExistence type="inferred from homology"/>
<dbReference type="InterPro" id="IPR055270">
    <property type="entry name" value="Glyco_tran_10_C"/>
</dbReference>
<keyword evidence="3" id="KW-0808">Transferase</keyword>
<dbReference type="PANTHER" id="PTHR11929:SF194">
    <property type="entry name" value="ALPHA-(1,3)-FUCOSYLTRANSFERASE 10"/>
    <property type="match status" value="1"/>
</dbReference>
<evidence type="ECO:0000259" key="4">
    <source>
        <dbReference type="Pfam" id="PF00852"/>
    </source>
</evidence>
<evidence type="ECO:0000256" key="1">
    <source>
        <dbReference type="ARBA" id="ARBA00008919"/>
    </source>
</evidence>
<dbReference type="RefSeq" id="WP_183883672.1">
    <property type="nucleotide sequence ID" value="NZ_JACHCE010000006.1"/>
</dbReference>
<evidence type="ECO:0000313" key="5">
    <source>
        <dbReference type="EMBL" id="MBB5637809.1"/>
    </source>
</evidence>
<dbReference type="GO" id="GO:0016020">
    <property type="term" value="C:membrane"/>
    <property type="evidence" value="ECO:0007669"/>
    <property type="project" value="InterPro"/>
</dbReference>
<dbReference type="InterPro" id="IPR038577">
    <property type="entry name" value="GT10-like_C_sf"/>
</dbReference>
<dbReference type="GO" id="GO:0008417">
    <property type="term" value="F:fucosyltransferase activity"/>
    <property type="evidence" value="ECO:0007669"/>
    <property type="project" value="InterPro"/>
</dbReference>
<sequence length="291" mass="34030">MIKIKFLSNYDGSENLLRRFKANYAIYDHDLDFTIANDYDYAVVFNRTDEPINKKAKVITVIQEPSWSKAHEYIDFLLHSDYVIVHDPELFEKTHNLHIGGDVIASPSYMFYHDHVPHAFFETVANTKKEKKISMIVSYLNKPVGNYNKRIGLLNKILASDLDIDIYGKRLEIDDRRFKGAIEYKFTGLLPYEYSVAIENSNERNYVTEKFVDCVLCNTIPIYNGAPNIGDIYDERYFRIINLDSPTVIEDIKKIIEEPAPVSEINKGIYYNNYNLYKKLKEIIIDKRYDS</sequence>
<gene>
    <name evidence="5" type="ORF">HDE68_003734</name>
</gene>
<accession>A0A7W9E0Y5</accession>
<dbReference type="SUPFAM" id="SSF53756">
    <property type="entry name" value="UDP-Glycosyltransferase/glycogen phosphorylase"/>
    <property type="match status" value="1"/>
</dbReference>
<dbReference type="Proteomes" id="UP000537204">
    <property type="component" value="Unassembled WGS sequence"/>
</dbReference>